<protein>
    <submittedName>
        <fullName evidence="1">Uncharacterized protein</fullName>
    </submittedName>
</protein>
<reference evidence="1" key="2">
    <citation type="submission" date="2025-09" db="UniProtKB">
        <authorList>
            <consortium name="EnsemblPlants"/>
        </authorList>
    </citation>
    <scope>IDENTIFICATION</scope>
</reference>
<name>A0ACD5YBP0_AVESA</name>
<organism evidence="1 2">
    <name type="scientific">Avena sativa</name>
    <name type="common">Oat</name>
    <dbReference type="NCBI Taxonomy" id="4498"/>
    <lineage>
        <taxon>Eukaryota</taxon>
        <taxon>Viridiplantae</taxon>
        <taxon>Streptophyta</taxon>
        <taxon>Embryophyta</taxon>
        <taxon>Tracheophyta</taxon>
        <taxon>Spermatophyta</taxon>
        <taxon>Magnoliopsida</taxon>
        <taxon>Liliopsida</taxon>
        <taxon>Poales</taxon>
        <taxon>Poaceae</taxon>
        <taxon>BOP clade</taxon>
        <taxon>Pooideae</taxon>
        <taxon>Poodae</taxon>
        <taxon>Poeae</taxon>
        <taxon>Poeae Chloroplast Group 1 (Aveneae type)</taxon>
        <taxon>Aveninae</taxon>
        <taxon>Avena</taxon>
    </lineage>
</organism>
<evidence type="ECO:0000313" key="2">
    <source>
        <dbReference type="Proteomes" id="UP001732700"/>
    </source>
</evidence>
<sequence length="159" mass="18104">MCSISSSGILEYIARYKNRAALAPNRHTRVSRSSPPPHPLPHHAPPCRRSASGFRGVRPRPNGTFYAELRAGGFCLTLGTYESPKEAARAYDAAAWRVGRPRRKMNFPETESLAEAEFLAPQPALVTEEDRRRHRAVQRRLAIAERDERSMVEWRHLFL</sequence>
<reference evidence="1" key="1">
    <citation type="submission" date="2021-05" db="EMBL/GenBank/DDBJ databases">
        <authorList>
            <person name="Scholz U."/>
            <person name="Mascher M."/>
            <person name="Fiebig A."/>
        </authorList>
    </citation>
    <scope>NUCLEOTIDE SEQUENCE [LARGE SCALE GENOMIC DNA]</scope>
</reference>
<dbReference type="EnsemblPlants" id="AVESA.00010b.r2.5DG0943420.1">
    <property type="protein sequence ID" value="AVESA.00010b.r2.5DG0943420.1.CDS"/>
    <property type="gene ID" value="AVESA.00010b.r2.5DG0943420"/>
</dbReference>
<proteinExistence type="predicted"/>
<dbReference type="Proteomes" id="UP001732700">
    <property type="component" value="Chromosome 5D"/>
</dbReference>
<accession>A0ACD5YBP0</accession>
<evidence type="ECO:0000313" key="1">
    <source>
        <dbReference type="EnsemblPlants" id="AVESA.00010b.r2.5DG0943420.1.CDS"/>
    </source>
</evidence>
<keyword evidence="2" id="KW-1185">Reference proteome</keyword>